<feature type="domain" description="STAS" evidence="3">
    <location>
        <begin position="11"/>
        <end position="121"/>
    </location>
</feature>
<dbReference type="InterPro" id="IPR002645">
    <property type="entry name" value="STAS_dom"/>
</dbReference>
<dbReference type="NCBIfam" id="TIGR00377">
    <property type="entry name" value="ant_ant_sig"/>
    <property type="match status" value="1"/>
</dbReference>
<protein>
    <recommendedName>
        <fullName evidence="2">Anti-sigma factor antagonist</fullName>
    </recommendedName>
</protein>
<name>A0A940WPG0_9ACTN</name>
<comment type="caution">
    <text evidence="4">The sequence shown here is derived from an EMBL/GenBank/DDBJ whole genome shotgun (WGS) entry which is preliminary data.</text>
</comment>
<dbReference type="RefSeq" id="WP_210159913.1">
    <property type="nucleotide sequence ID" value="NZ_JAFCNB010000040.1"/>
</dbReference>
<dbReference type="InterPro" id="IPR036513">
    <property type="entry name" value="STAS_dom_sf"/>
</dbReference>
<dbReference type="Pfam" id="PF01740">
    <property type="entry name" value="STAS"/>
    <property type="match status" value="1"/>
</dbReference>
<gene>
    <name evidence="4" type="ORF">JOL79_33265</name>
</gene>
<reference evidence="4" key="1">
    <citation type="submission" date="2021-02" db="EMBL/GenBank/DDBJ databases">
        <title>Draft genome sequence of Microbispora sp. RL4-1S isolated from rice leaves in Thailand.</title>
        <authorList>
            <person name="Muangham S."/>
            <person name="Duangmal K."/>
        </authorList>
    </citation>
    <scope>NUCLEOTIDE SEQUENCE</scope>
    <source>
        <strain evidence="4">RL4-1S</strain>
    </source>
</reference>
<comment type="similarity">
    <text evidence="1 2">Belongs to the anti-sigma-factor antagonist family.</text>
</comment>
<dbReference type="AlphaFoldDB" id="A0A940WPG0"/>
<dbReference type="EMBL" id="JAFCNB010000040">
    <property type="protein sequence ID" value="MBP2708653.1"/>
    <property type="molecule type" value="Genomic_DNA"/>
</dbReference>
<evidence type="ECO:0000313" key="5">
    <source>
        <dbReference type="Proteomes" id="UP000674234"/>
    </source>
</evidence>
<dbReference type="PANTHER" id="PTHR33495:SF2">
    <property type="entry name" value="ANTI-SIGMA FACTOR ANTAGONIST TM_1081-RELATED"/>
    <property type="match status" value="1"/>
</dbReference>
<dbReference type="PANTHER" id="PTHR33495">
    <property type="entry name" value="ANTI-SIGMA FACTOR ANTAGONIST TM_1081-RELATED-RELATED"/>
    <property type="match status" value="1"/>
</dbReference>
<dbReference type="Gene3D" id="3.30.750.24">
    <property type="entry name" value="STAS domain"/>
    <property type="match status" value="1"/>
</dbReference>
<dbReference type="CDD" id="cd07043">
    <property type="entry name" value="STAS_anti-anti-sigma_factors"/>
    <property type="match status" value="1"/>
</dbReference>
<evidence type="ECO:0000256" key="1">
    <source>
        <dbReference type="ARBA" id="ARBA00009013"/>
    </source>
</evidence>
<accession>A0A940WPG0</accession>
<keyword evidence="5" id="KW-1185">Reference proteome</keyword>
<proteinExistence type="inferred from homology"/>
<dbReference type="SUPFAM" id="SSF52091">
    <property type="entry name" value="SpoIIaa-like"/>
    <property type="match status" value="1"/>
</dbReference>
<dbReference type="InterPro" id="IPR003658">
    <property type="entry name" value="Anti-sigma_ant"/>
</dbReference>
<dbReference type="GO" id="GO:0043856">
    <property type="term" value="F:anti-sigma factor antagonist activity"/>
    <property type="evidence" value="ECO:0007669"/>
    <property type="project" value="InterPro"/>
</dbReference>
<evidence type="ECO:0000259" key="3">
    <source>
        <dbReference type="PROSITE" id="PS50801"/>
    </source>
</evidence>
<evidence type="ECO:0000256" key="2">
    <source>
        <dbReference type="RuleBase" id="RU003749"/>
    </source>
</evidence>
<sequence>MPELTDTSRRFTMSVRHHEDVVVAKASGDLDYHHAGLFQERIAEARDALAPRGVVLDLGAVTFCDSMGIGVLVLLLNQGREQGIRLVLTRLPAHLERVLTLTGLRVAFRVEPSVDDAVRAVSGGRTSDGHKGDGP</sequence>
<dbReference type="PROSITE" id="PS50801">
    <property type="entry name" value="STAS"/>
    <property type="match status" value="1"/>
</dbReference>
<dbReference type="Proteomes" id="UP000674234">
    <property type="component" value="Unassembled WGS sequence"/>
</dbReference>
<organism evidence="4 5">
    <name type="scientific">Microbispora oryzae</name>
    <dbReference type="NCBI Taxonomy" id="2806554"/>
    <lineage>
        <taxon>Bacteria</taxon>
        <taxon>Bacillati</taxon>
        <taxon>Actinomycetota</taxon>
        <taxon>Actinomycetes</taxon>
        <taxon>Streptosporangiales</taxon>
        <taxon>Streptosporangiaceae</taxon>
        <taxon>Microbispora</taxon>
    </lineage>
</organism>
<evidence type="ECO:0000313" key="4">
    <source>
        <dbReference type="EMBL" id="MBP2708653.1"/>
    </source>
</evidence>